<protein>
    <submittedName>
        <fullName evidence="6">Response regulator transcription factor</fullName>
    </submittedName>
</protein>
<dbReference type="SMART" id="SM00421">
    <property type="entry name" value="HTH_LUXR"/>
    <property type="match status" value="1"/>
</dbReference>
<feature type="modified residue" description="4-aspartylphosphate" evidence="3">
    <location>
        <position position="53"/>
    </location>
</feature>
<dbReference type="RefSeq" id="WP_345921071.1">
    <property type="nucleotide sequence ID" value="NZ_JBDIVE010000011.1"/>
</dbReference>
<dbReference type="PROSITE" id="PS50043">
    <property type="entry name" value="HTH_LUXR_2"/>
    <property type="match status" value="1"/>
</dbReference>
<gene>
    <name evidence="6" type="ORF">ABDB84_17560</name>
</gene>
<dbReference type="InterPro" id="IPR000792">
    <property type="entry name" value="Tscrpt_reg_LuxR_C"/>
</dbReference>
<feature type="domain" description="Response regulatory" evidence="5">
    <location>
        <begin position="2"/>
        <end position="118"/>
    </location>
</feature>
<feature type="domain" description="HTH luxR-type" evidence="4">
    <location>
        <begin position="132"/>
        <end position="197"/>
    </location>
</feature>
<comment type="caution">
    <text evidence="6">The sequence shown here is derived from an EMBL/GenBank/DDBJ whole genome shotgun (WGS) entry which is preliminary data.</text>
</comment>
<dbReference type="PANTHER" id="PTHR43214:SF17">
    <property type="entry name" value="TRANSCRIPTIONAL REGULATORY PROTEIN RCSB"/>
    <property type="match status" value="1"/>
</dbReference>
<evidence type="ECO:0000256" key="2">
    <source>
        <dbReference type="ARBA" id="ARBA00023125"/>
    </source>
</evidence>
<dbReference type="SUPFAM" id="SSF46894">
    <property type="entry name" value="C-terminal effector domain of the bipartite response regulators"/>
    <property type="match status" value="1"/>
</dbReference>
<dbReference type="Proteomes" id="UP001410394">
    <property type="component" value="Unassembled WGS sequence"/>
</dbReference>
<dbReference type="InterPro" id="IPR011006">
    <property type="entry name" value="CheY-like_superfamily"/>
</dbReference>
<dbReference type="EMBL" id="JBDIVE010000011">
    <property type="protein sequence ID" value="MEN3070296.1"/>
    <property type="molecule type" value="Genomic_DNA"/>
</dbReference>
<evidence type="ECO:0000256" key="1">
    <source>
        <dbReference type="ARBA" id="ARBA00022553"/>
    </source>
</evidence>
<dbReference type="CDD" id="cd17535">
    <property type="entry name" value="REC_NarL-like"/>
    <property type="match status" value="1"/>
</dbReference>
<evidence type="ECO:0000259" key="5">
    <source>
        <dbReference type="PROSITE" id="PS50110"/>
    </source>
</evidence>
<dbReference type="InterPro" id="IPR001789">
    <property type="entry name" value="Sig_transdc_resp-reg_receiver"/>
</dbReference>
<keyword evidence="2" id="KW-0238">DNA-binding</keyword>
<dbReference type="PROSITE" id="PS00622">
    <property type="entry name" value="HTH_LUXR_1"/>
    <property type="match status" value="1"/>
</dbReference>
<dbReference type="SMART" id="SM00448">
    <property type="entry name" value="REC"/>
    <property type="match status" value="1"/>
</dbReference>
<organism evidence="6 7">
    <name type="scientific">Uliginosibacterium sediminicola</name>
    <dbReference type="NCBI Taxonomy" id="2024550"/>
    <lineage>
        <taxon>Bacteria</taxon>
        <taxon>Pseudomonadati</taxon>
        <taxon>Pseudomonadota</taxon>
        <taxon>Betaproteobacteria</taxon>
        <taxon>Rhodocyclales</taxon>
        <taxon>Zoogloeaceae</taxon>
        <taxon>Uliginosibacterium</taxon>
    </lineage>
</organism>
<sequence>MRIIIADDHLIFREGLKLLLASSTDYQLVAEAADAAALKPLIAQHQPDLLIMDYLMPGADSGAVLGYLRQRYPALRIIVLTAERSGSLLRNLLDAGADAILLKEGSSADMLDAIRRVSQGQRYLPERVQALIDDAAVHLTARELQVIKLICAGWSNAAIAESFSLSPRTVDKHRENILRKLGVSNAVQLINKARSLGLLGAEHGAPGA</sequence>
<reference evidence="6 7" key="1">
    <citation type="journal article" date="2018" name="Int. J. Syst. Evol. Microbiol.">
        <title>Uliginosibacterium sediminicola sp. nov., isolated from freshwater sediment.</title>
        <authorList>
            <person name="Hwang W.M."/>
            <person name="Kim S.M."/>
            <person name="Kang K."/>
            <person name="Ahn T.Y."/>
        </authorList>
    </citation>
    <scope>NUCLEOTIDE SEQUENCE [LARGE SCALE GENOMIC DNA]</scope>
    <source>
        <strain evidence="6 7">M1-21</strain>
    </source>
</reference>
<keyword evidence="7" id="KW-1185">Reference proteome</keyword>
<dbReference type="Pfam" id="PF00072">
    <property type="entry name" value="Response_reg"/>
    <property type="match status" value="1"/>
</dbReference>
<proteinExistence type="predicted"/>
<accession>A0ABU9Z2H9</accession>
<dbReference type="PANTHER" id="PTHR43214">
    <property type="entry name" value="TWO-COMPONENT RESPONSE REGULATOR"/>
    <property type="match status" value="1"/>
</dbReference>
<evidence type="ECO:0000256" key="3">
    <source>
        <dbReference type="PROSITE-ProRule" id="PRU00169"/>
    </source>
</evidence>
<evidence type="ECO:0000259" key="4">
    <source>
        <dbReference type="PROSITE" id="PS50043"/>
    </source>
</evidence>
<name>A0ABU9Z2H9_9RHOO</name>
<dbReference type="Gene3D" id="3.40.50.2300">
    <property type="match status" value="1"/>
</dbReference>
<keyword evidence="1 3" id="KW-0597">Phosphoprotein</keyword>
<dbReference type="PROSITE" id="PS50110">
    <property type="entry name" value="RESPONSE_REGULATORY"/>
    <property type="match status" value="1"/>
</dbReference>
<dbReference type="InterPro" id="IPR016032">
    <property type="entry name" value="Sig_transdc_resp-reg_C-effctor"/>
</dbReference>
<dbReference type="InterPro" id="IPR058245">
    <property type="entry name" value="NreC/VraR/RcsB-like_REC"/>
</dbReference>
<dbReference type="SUPFAM" id="SSF52172">
    <property type="entry name" value="CheY-like"/>
    <property type="match status" value="1"/>
</dbReference>
<dbReference type="InterPro" id="IPR039420">
    <property type="entry name" value="WalR-like"/>
</dbReference>
<evidence type="ECO:0000313" key="6">
    <source>
        <dbReference type="EMBL" id="MEN3070296.1"/>
    </source>
</evidence>
<dbReference type="PRINTS" id="PR00038">
    <property type="entry name" value="HTHLUXR"/>
</dbReference>
<dbReference type="CDD" id="cd06170">
    <property type="entry name" value="LuxR_C_like"/>
    <property type="match status" value="1"/>
</dbReference>
<evidence type="ECO:0000313" key="7">
    <source>
        <dbReference type="Proteomes" id="UP001410394"/>
    </source>
</evidence>
<dbReference type="Pfam" id="PF00196">
    <property type="entry name" value="GerE"/>
    <property type="match status" value="1"/>
</dbReference>